<name>A0A3N4JMY5_9PEZI</name>
<evidence type="ECO:0000313" key="1">
    <source>
        <dbReference type="EMBL" id="RPA99613.1"/>
    </source>
</evidence>
<organism evidence="1 2">
    <name type="scientific">Choiromyces venosus 120613-1</name>
    <dbReference type="NCBI Taxonomy" id="1336337"/>
    <lineage>
        <taxon>Eukaryota</taxon>
        <taxon>Fungi</taxon>
        <taxon>Dikarya</taxon>
        <taxon>Ascomycota</taxon>
        <taxon>Pezizomycotina</taxon>
        <taxon>Pezizomycetes</taxon>
        <taxon>Pezizales</taxon>
        <taxon>Tuberaceae</taxon>
        <taxon>Choiromyces</taxon>
    </lineage>
</organism>
<keyword evidence="2" id="KW-1185">Reference proteome</keyword>
<dbReference type="Proteomes" id="UP000276215">
    <property type="component" value="Unassembled WGS sequence"/>
</dbReference>
<sequence length="307" mass="30108">MPFTAQAVTPLLVKNAMQAIGLSPSPSAGQTTSLELSKYGLLTALTSAVNGAETTSDLLDTAAKVLRAASAGTSVAEGVVDLAASATAPVLAAPAKAASSLASVASRVSGAARNVSRYSVVLSRATNLVDASVSAATAPLRVGATVADFGASFAGPLMNTVVPGSGLLAATPGLSLRAASAAITVPTAIATSAIRGSLIITDLAAQSVDISASLTEGALDLNALALAALPVAASAGFTLPRVVIRSARLGLNSAATTSSAASAVLGLLPDAVDRVAHRDLTRSRRAIIGTALKLLPPADPGLFPPTS</sequence>
<gene>
    <name evidence="1" type="ORF">L873DRAFT_1843515</name>
</gene>
<dbReference type="EMBL" id="ML120386">
    <property type="protein sequence ID" value="RPA99613.1"/>
    <property type="molecule type" value="Genomic_DNA"/>
</dbReference>
<reference evidence="1 2" key="1">
    <citation type="journal article" date="2018" name="Nat. Ecol. Evol.">
        <title>Pezizomycetes genomes reveal the molecular basis of ectomycorrhizal truffle lifestyle.</title>
        <authorList>
            <person name="Murat C."/>
            <person name="Payen T."/>
            <person name="Noel B."/>
            <person name="Kuo A."/>
            <person name="Morin E."/>
            <person name="Chen J."/>
            <person name="Kohler A."/>
            <person name="Krizsan K."/>
            <person name="Balestrini R."/>
            <person name="Da Silva C."/>
            <person name="Montanini B."/>
            <person name="Hainaut M."/>
            <person name="Levati E."/>
            <person name="Barry K.W."/>
            <person name="Belfiori B."/>
            <person name="Cichocki N."/>
            <person name="Clum A."/>
            <person name="Dockter R.B."/>
            <person name="Fauchery L."/>
            <person name="Guy J."/>
            <person name="Iotti M."/>
            <person name="Le Tacon F."/>
            <person name="Lindquist E.A."/>
            <person name="Lipzen A."/>
            <person name="Malagnac F."/>
            <person name="Mello A."/>
            <person name="Molinier V."/>
            <person name="Miyauchi S."/>
            <person name="Poulain J."/>
            <person name="Riccioni C."/>
            <person name="Rubini A."/>
            <person name="Sitrit Y."/>
            <person name="Splivallo R."/>
            <person name="Traeger S."/>
            <person name="Wang M."/>
            <person name="Zifcakova L."/>
            <person name="Wipf D."/>
            <person name="Zambonelli A."/>
            <person name="Paolocci F."/>
            <person name="Nowrousian M."/>
            <person name="Ottonello S."/>
            <person name="Baldrian P."/>
            <person name="Spatafora J.W."/>
            <person name="Henrissat B."/>
            <person name="Nagy L.G."/>
            <person name="Aury J.M."/>
            <person name="Wincker P."/>
            <person name="Grigoriev I.V."/>
            <person name="Bonfante P."/>
            <person name="Martin F.M."/>
        </authorList>
    </citation>
    <scope>NUCLEOTIDE SEQUENCE [LARGE SCALE GENOMIC DNA]</scope>
    <source>
        <strain evidence="1 2">120613-1</strain>
    </source>
</reference>
<protein>
    <submittedName>
        <fullName evidence="1">Uncharacterized protein</fullName>
    </submittedName>
</protein>
<proteinExistence type="predicted"/>
<dbReference type="AlphaFoldDB" id="A0A3N4JMY5"/>
<evidence type="ECO:0000313" key="2">
    <source>
        <dbReference type="Proteomes" id="UP000276215"/>
    </source>
</evidence>
<accession>A0A3N4JMY5</accession>